<keyword evidence="4" id="KW-1185">Reference proteome</keyword>
<evidence type="ECO:0000256" key="2">
    <source>
        <dbReference type="PROSITE-ProRule" id="PRU00447"/>
    </source>
</evidence>
<reference evidence="5" key="1">
    <citation type="submission" date="2025-08" db="UniProtKB">
        <authorList>
            <consortium name="RefSeq"/>
        </authorList>
    </citation>
    <scope>IDENTIFICATION</scope>
</reference>
<dbReference type="PROSITE" id="PS51135">
    <property type="entry name" value="CIDE_N"/>
    <property type="match status" value="1"/>
</dbReference>
<evidence type="ECO:0000259" key="3">
    <source>
        <dbReference type="PROSITE" id="PS51135"/>
    </source>
</evidence>
<dbReference type="PANTHER" id="PTHR47302">
    <property type="entry name" value="STERILE ALPHA MOTIF DOMAIN-CONTAINING PROTEIN 3"/>
    <property type="match status" value="1"/>
</dbReference>
<keyword evidence="1 2" id="KW-0053">Apoptosis</keyword>
<dbReference type="RefSeq" id="XP_065671398.1">
    <property type="nucleotide sequence ID" value="XM_065815326.1"/>
</dbReference>
<dbReference type="InterPro" id="IPR003508">
    <property type="entry name" value="CIDE-N_dom"/>
</dbReference>
<evidence type="ECO:0000313" key="5">
    <source>
        <dbReference type="RefSeq" id="XP_065671398.1"/>
    </source>
</evidence>
<proteinExistence type="predicted"/>
<dbReference type="Proteomes" id="UP001652625">
    <property type="component" value="Chromosome 13"/>
</dbReference>
<sequence>MYNFKVWTSDRVQKKNFVADNLLSLKTKAQKKFNLINPLVIVLNSDGTEMDDDEVLLHCVNEILIVLGAEQLWTHEIPVTSRSEQQGSSNSIDFFTNSEFAPQPCAVMSDNSLTPLLDIKSTTNEKTLRVFPFVYSMPVLPQHISVALQKAKDKASLEPFAEHSLVRILFEDLIQYDLYPSSVMYNSVCSAIVRTYPNLCDRVIVMKGKSSKLYVTWLDSLRTKFKSERAKYSNDESVIAHKKFASKRIHSQLINDNQPVKITRLEVSNDSLEDSSSVEQHVILMLKEHNKHYPDTTIISDRMSRTYVSRRIFIKTNTTQVILQRFPCLTMEIELFEDAKRITGLDLKIKLMKFFQNRSDKILDICKSKLPSIKKTLFLQTVNILLNGIGASSNVDIEGQRISASLLLLPVVFGEDIDRFFSLNKNPQVSTPSITIRCAGEANVFNVDDAEINVMLDGIVIAKSKTVLSALTSLVAAYWVYEIAFDAKLKKTLDFVASHVCGVSSYITTPFSQRILNKLL</sequence>
<evidence type="ECO:0000256" key="1">
    <source>
        <dbReference type="ARBA" id="ARBA00022703"/>
    </source>
</evidence>
<dbReference type="Gene3D" id="3.10.20.10">
    <property type="match status" value="1"/>
</dbReference>
<dbReference type="PANTHER" id="PTHR47302:SF1">
    <property type="entry name" value="STERILE ALPHA MOTIF DOMAIN-CONTAINING PROTEIN 3"/>
    <property type="match status" value="1"/>
</dbReference>
<dbReference type="SUPFAM" id="SSF54277">
    <property type="entry name" value="CAD &amp; PB1 domains"/>
    <property type="match status" value="1"/>
</dbReference>
<accession>A0ABM4DAL3</accession>
<gene>
    <name evidence="5" type="primary">LOC136089358</name>
</gene>
<dbReference type="InterPro" id="IPR042812">
    <property type="entry name" value="SAMD3"/>
</dbReference>
<dbReference type="GeneID" id="136089358"/>
<evidence type="ECO:0000313" key="4">
    <source>
        <dbReference type="Proteomes" id="UP001652625"/>
    </source>
</evidence>
<name>A0ABM4DAL3_HYDVU</name>
<organism evidence="4 5">
    <name type="scientific">Hydra vulgaris</name>
    <name type="common">Hydra</name>
    <name type="synonym">Hydra attenuata</name>
    <dbReference type="NCBI Taxonomy" id="6087"/>
    <lineage>
        <taxon>Eukaryota</taxon>
        <taxon>Metazoa</taxon>
        <taxon>Cnidaria</taxon>
        <taxon>Hydrozoa</taxon>
        <taxon>Hydroidolina</taxon>
        <taxon>Anthoathecata</taxon>
        <taxon>Aplanulata</taxon>
        <taxon>Hydridae</taxon>
        <taxon>Hydra</taxon>
    </lineage>
</organism>
<dbReference type="SMART" id="SM00266">
    <property type="entry name" value="CAD"/>
    <property type="match status" value="1"/>
</dbReference>
<dbReference type="Pfam" id="PF02017">
    <property type="entry name" value="CIDE-N"/>
    <property type="match status" value="1"/>
</dbReference>
<protein>
    <submittedName>
        <fullName evidence="5">Sterile alpha motif domain-containing protein 3-like isoform X1</fullName>
    </submittedName>
</protein>
<feature type="domain" description="CIDE-N" evidence="3">
    <location>
        <begin position="1"/>
        <end position="75"/>
    </location>
</feature>